<evidence type="ECO:0000256" key="2">
    <source>
        <dbReference type="ARBA" id="ARBA00022692"/>
    </source>
</evidence>
<gene>
    <name evidence="4" type="ORF">FYC62_16005</name>
</gene>
<sequence length="561" mass="64182">MLRRLWFLLFISVQLQAQEKAFQLKLSGLPKEQQIRYTTNFTDSLSTLTEVNTIINQLQFRGYFNATVKDYAWKNKELVVVLESGKPYQAASISNGNIQPQILSDIRFREKLFKDEFWDIKQISTIKSDLLNWYEGHGYPFAQVWLDSIIIQQEKISAKLFGLPGTKISIDTLRLVGSAKINPKYLHAYLGFKEGDAYDEAKISDIDRRLKDLPFAKQVKATEVIFSGDYAKINIFMDKENANQFDGVIGFLPDNATGKLQLTGDFKLKLQNAFKRGELLDFNYRGLPAQSQELNLSFNYPYVLNTQIGVFSNLSFFKRDSSFLNLNARLGFAYQYNADKSLGFFVESFTGNQVATNLNQTNSTAGNVRTIFYGLESNLQTLNNKIIPTKGYRIYLNFGAGKRNLQADSLASTGRSQFKLMADFNYYLALSKRSNIYIHNQTALISGNNLFENEVFRIGGIKTFRGFDEQSLLANAYSIQTLEYRYFLEQRSFLNLFYEHAYLQSNINNQKLTDYPFSFGAGFTFQTKAGIVSLNYALGKQQNIPLDLQRGKIHFGIVSYF</sequence>
<dbReference type="Gene3D" id="2.40.160.50">
    <property type="entry name" value="membrane protein fhac: a member of the omp85/tpsb transporter family"/>
    <property type="match status" value="1"/>
</dbReference>
<name>A0A5C0VLG3_9SPHI</name>
<feature type="domain" description="Haemolysin activator HlyB C-terminal" evidence="3">
    <location>
        <begin position="387"/>
        <end position="485"/>
    </location>
</feature>
<evidence type="ECO:0000256" key="1">
    <source>
        <dbReference type="ARBA" id="ARBA00022452"/>
    </source>
</evidence>
<keyword evidence="2" id="KW-0812">Transmembrane</keyword>
<keyword evidence="1" id="KW-1134">Transmembrane beta strand</keyword>
<dbReference type="Pfam" id="PF03865">
    <property type="entry name" value="ShlB"/>
    <property type="match status" value="1"/>
</dbReference>
<dbReference type="EMBL" id="CP043329">
    <property type="protein sequence ID" value="QEK53007.1"/>
    <property type="molecule type" value="Genomic_DNA"/>
</dbReference>
<dbReference type="RefSeq" id="WP_149075661.1">
    <property type="nucleotide sequence ID" value="NZ_CP043329.1"/>
</dbReference>
<keyword evidence="5" id="KW-1185">Reference proteome</keyword>
<protein>
    <submittedName>
        <fullName evidence="4">BamA/TamA family outer membrane protein</fullName>
    </submittedName>
</protein>
<dbReference type="InterPro" id="IPR039910">
    <property type="entry name" value="D15-like"/>
</dbReference>
<dbReference type="KEGG" id="pej:FYC62_16005"/>
<evidence type="ECO:0000259" key="3">
    <source>
        <dbReference type="Pfam" id="PF03865"/>
    </source>
</evidence>
<dbReference type="Gene3D" id="3.10.20.310">
    <property type="entry name" value="membrane protein fhac"/>
    <property type="match status" value="1"/>
</dbReference>
<dbReference type="AlphaFoldDB" id="A0A5C0VLG3"/>
<reference evidence="4 5" key="1">
    <citation type="submission" date="2019-08" db="EMBL/GenBank/DDBJ databases">
        <title>Pedobacter sp. nov., isolated from Han river, South Korea.</title>
        <authorList>
            <person name="Lee D.-H."/>
            <person name="Kim Y.-S."/>
            <person name="Hwang E.-M."/>
            <person name="Le Tran T.C."/>
            <person name="Cha C.-J."/>
        </authorList>
    </citation>
    <scope>NUCLEOTIDE SEQUENCE [LARGE SCALE GENOMIC DNA]</scope>
    <source>
        <strain evidence="4 5">CJ43</strain>
    </source>
</reference>
<evidence type="ECO:0000313" key="5">
    <source>
        <dbReference type="Proteomes" id="UP000323653"/>
    </source>
</evidence>
<proteinExistence type="predicted"/>
<accession>A0A5C0VLG3</accession>
<dbReference type="PANTHER" id="PTHR12815:SF18">
    <property type="entry name" value="SORTING AND ASSEMBLY MACHINERY COMPONENT 50 HOMOLOG"/>
    <property type="match status" value="1"/>
</dbReference>
<organism evidence="4 5">
    <name type="scientific">Pedobacter aquae</name>
    <dbReference type="NCBI Taxonomy" id="2605747"/>
    <lineage>
        <taxon>Bacteria</taxon>
        <taxon>Pseudomonadati</taxon>
        <taxon>Bacteroidota</taxon>
        <taxon>Sphingobacteriia</taxon>
        <taxon>Sphingobacteriales</taxon>
        <taxon>Sphingobacteriaceae</taxon>
        <taxon>Pedobacter</taxon>
    </lineage>
</organism>
<evidence type="ECO:0000313" key="4">
    <source>
        <dbReference type="EMBL" id="QEK53007.1"/>
    </source>
</evidence>
<keyword evidence="1" id="KW-0472">Membrane</keyword>
<dbReference type="InterPro" id="IPR005565">
    <property type="entry name" value="Hemolysn_activator_HlyB_C"/>
</dbReference>
<dbReference type="Proteomes" id="UP000323653">
    <property type="component" value="Chromosome"/>
</dbReference>
<dbReference type="PANTHER" id="PTHR12815">
    <property type="entry name" value="SORTING AND ASSEMBLY MACHINERY SAMM50 PROTEIN FAMILY MEMBER"/>
    <property type="match status" value="1"/>
</dbReference>